<feature type="transmembrane region" description="Helical" evidence="5">
    <location>
        <begin position="285"/>
        <end position="306"/>
    </location>
</feature>
<evidence type="ECO:0000313" key="8">
    <source>
        <dbReference type="Proteomes" id="UP000717634"/>
    </source>
</evidence>
<dbReference type="InterPro" id="IPR036259">
    <property type="entry name" value="MFS_trans_sf"/>
</dbReference>
<feature type="transmembrane region" description="Helical" evidence="5">
    <location>
        <begin position="245"/>
        <end position="265"/>
    </location>
</feature>
<dbReference type="PANTHER" id="PTHR11662">
    <property type="entry name" value="SOLUTE CARRIER FAMILY 17"/>
    <property type="match status" value="1"/>
</dbReference>
<dbReference type="Gene3D" id="1.20.1250.20">
    <property type="entry name" value="MFS general substrate transporter like domains"/>
    <property type="match status" value="2"/>
</dbReference>
<feature type="transmembrane region" description="Helical" evidence="5">
    <location>
        <begin position="407"/>
        <end position="425"/>
    </location>
</feature>
<dbReference type="CDD" id="cd17319">
    <property type="entry name" value="MFS_ExuT_GudP_like"/>
    <property type="match status" value="1"/>
</dbReference>
<sequence length="437" mass="47190">MQPTTLSPKTSPPATRKVRGLRWWIITLIALATVINYIDRNALAVMWPGIAKDLQLDKEQYATVVGFFMVAYGVGQSVSGRIFDKIGTRLGFALSITVWSIGAALHALSRGLLSFGAFRVILGVGEAGNWPGAAKSNAEWFPGRERAFAQGLFGAGAALGAVISAPLVAWLYQEIGWQSTFVIIGALGLLWVIPWLIINKAAPKNHPWLTEEERTHILDGQTPADAAVPEVALTVRQLLGYRQSWAVLASRFLLDPIWWLFVSWLPIYLHERFQFDIKQIGAFAWFPYVGAAIGSLGGGWLSGRLMRTGTVNRARKTCIILGCAIMLPALLLSAQATTPESAMLCIFFALMGFQVAIGNIQTLPSDFFSGKSVGTLSGLSGTAAVAGTLLMTTWLVPVLTRTSYTPFFIMAALLVPLGAVALLSLSGTIRRLDTPAA</sequence>
<feature type="transmembrane region" description="Helical" evidence="5">
    <location>
        <begin position="60"/>
        <end position="78"/>
    </location>
</feature>
<reference evidence="7 8" key="1">
    <citation type="submission" date="2020-03" db="EMBL/GenBank/DDBJ databases">
        <title>Genomic Encyclopedia of Type Strains, Phase IV (KMG-V): Genome sequencing to study the core and pangenomes of soil and plant-associated prokaryotes.</title>
        <authorList>
            <person name="Whitman W."/>
        </authorList>
    </citation>
    <scope>NUCLEOTIDE SEQUENCE [LARGE SCALE GENOMIC DNA]</scope>
    <source>
        <strain evidence="7 8">1B</strain>
    </source>
</reference>
<evidence type="ECO:0000259" key="6">
    <source>
        <dbReference type="PROSITE" id="PS50850"/>
    </source>
</evidence>
<feature type="transmembrane region" description="Helical" evidence="5">
    <location>
        <begin position="20"/>
        <end position="39"/>
    </location>
</feature>
<protein>
    <submittedName>
        <fullName evidence="7">ACS family hexuronate transporter-like MFS transporter</fullName>
    </submittedName>
</protein>
<dbReference type="PANTHER" id="PTHR11662:SF285">
    <property type="entry name" value="HEXURONATE TRANSPORTER"/>
    <property type="match status" value="1"/>
</dbReference>
<name>A0ABX1HL35_9BACT</name>
<dbReference type="InterPro" id="IPR020846">
    <property type="entry name" value="MFS_dom"/>
</dbReference>
<dbReference type="EMBL" id="JAAVTK010000012">
    <property type="protein sequence ID" value="NKI90979.1"/>
    <property type="molecule type" value="Genomic_DNA"/>
</dbReference>
<keyword evidence="8" id="KW-1185">Reference proteome</keyword>
<feature type="transmembrane region" description="Helical" evidence="5">
    <location>
        <begin position="372"/>
        <end position="395"/>
    </location>
</feature>
<dbReference type="InterPro" id="IPR050382">
    <property type="entry name" value="MFS_Na/Anion_cotransporter"/>
</dbReference>
<dbReference type="InterPro" id="IPR011701">
    <property type="entry name" value="MFS"/>
</dbReference>
<comment type="caution">
    <text evidence="7">The sequence shown here is derived from an EMBL/GenBank/DDBJ whole genome shotgun (WGS) entry which is preliminary data.</text>
</comment>
<dbReference type="PROSITE" id="PS50850">
    <property type="entry name" value="MFS"/>
    <property type="match status" value="1"/>
</dbReference>
<evidence type="ECO:0000256" key="2">
    <source>
        <dbReference type="ARBA" id="ARBA00022692"/>
    </source>
</evidence>
<organism evidence="7 8">
    <name type="scientific">Hymenobacter artigasi</name>
    <dbReference type="NCBI Taxonomy" id="2719616"/>
    <lineage>
        <taxon>Bacteria</taxon>
        <taxon>Pseudomonadati</taxon>
        <taxon>Bacteroidota</taxon>
        <taxon>Cytophagia</taxon>
        <taxon>Cytophagales</taxon>
        <taxon>Hymenobacteraceae</taxon>
        <taxon>Hymenobacter</taxon>
    </lineage>
</organism>
<dbReference type="Proteomes" id="UP000717634">
    <property type="component" value="Unassembled WGS sequence"/>
</dbReference>
<feature type="transmembrane region" description="Helical" evidence="5">
    <location>
        <begin position="318"/>
        <end position="335"/>
    </location>
</feature>
<keyword evidence="3 5" id="KW-1133">Transmembrane helix</keyword>
<keyword evidence="4 5" id="KW-0472">Membrane</keyword>
<evidence type="ECO:0000256" key="5">
    <source>
        <dbReference type="SAM" id="Phobius"/>
    </source>
</evidence>
<comment type="subcellular location">
    <subcellularLocation>
        <location evidence="1">Membrane</location>
        <topology evidence="1">Multi-pass membrane protein</topology>
    </subcellularLocation>
</comment>
<gene>
    <name evidence="7" type="ORF">HBN54_003591</name>
</gene>
<keyword evidence="2 5" id="KW-0812">Transmembrane</keyword>
<feature type="transmembrane region" description="Helical" evidence="5">
    <location>
        <begin position="341"/>
        <end position="360"/>
    </location>
</feature>
<proteinExistence type="predicted"/>
<evidence type="ECO:0000256" key="3">
    <source>
        <dbReference type="ARBA" id="ARBA00022989"/>
    </source>
</evidence>
<evidence type="ECO:0000256" key="4">
    <source>
        <dbReference type="ARBA" id="ARBA00023136"/>
    </source>
</evidence>
<accession>A0ABX1HL35</accession>
<feature type="transmembrane region" description="Helical" evidence="5">
    <location>
        <begin position="178"/>
        <end position="198"/>
    </location>
</feature>
<evidence type="ECO:0000256" key="1">
    <source>
        <dbReference type="ARBA" id="ARBA00004141"/>
    </source>
</evidence>
<evidence type="ECO:0000313" key="7">
    <source>
        <dbReference type="EMBL" id="NKI90979.1"/>
    </source>
</evidence>
<dbReference type="Pfam" id="PF07690">
    <property type="entry name" value="MFS_1"/>
    <property type="match status" value="1"/>
</dbReference>
<dbReference type="RefSeq" id="WP_168674561.1">
    <property type="nucleotide sequence ID" value="NZ_JAAVTK010000012.1"/>
</dbReference>
<feature type="transmembrane region" description="Helical" evidence="5">
    <location>
        <begin position="90"/>
        <end position="109"/>
    </location>
</feature>
<dbReference type="SUPFAM" id="SSF103473">
    <property type="entry name" value="MFS general substrate transporter"/>
    <property type="match status" value="1"/>
</dbReference>
<feature type="domain" description="Major facilitator superfamily (MFS) profile" evidence="6">
    <location>
        <begin position="25"/>
        <end position="430"/>
    </location>
</feature>
<feature type="transmembrane region" description="Helical" evidence="5">
    <location>
        <begin position="152"/>
        <end position="172"/>
    </location>
</feature>